<evidence type="ECO:0000259" key="15">
    <source>
        <dbReference type="Pfam" id="PF20501"/>
    </source>
</evidence>
<keyword evidence="8 10" id="KW-0472">Membrane</keyword>
<evidence type="ECO:0000313" key="17">
    <source>
        <dbReference type="Proteomes" id="UP001501727"/>
    </source>
</evidence>
<keyword evidence="17" id="KW-1185">Reference proteome</keyword>
<keyword evidence="2" id="KW-0813">Transport</keyword>
<dbReference type="PRINTS" id="PR01434">
    <property type="entry name" value="NADHDHGNASE5"/>
</dbReference>
<feature type="transmembrane region" description="Helical" evidence="10">
    <location>
        <begin position="634"/>
        <end position="654"/>
    </location>
</feature>
<dbReference type="Pfam" id="PF04039">
    <property type="entry name" value="MnhB"/>
    <property type="match status" value="1"/>
</dbReference>
<feature type="transmembrane region" description="Helical" evidence="10">
    <location>
        <begin position="134"/>
        <end position="154"/>
    </location>
</feature>
<evidence type="ECO:0000259" key="11">
    <source>
        <dbReference type="Pfam" id="PF00361"/>
    </source>
</evidence>
<dbReference type="RefSeq" id="WP_344758427.1">
    <property type="nucleotide sequence ID" value="NZ_BAAAZU010000003.1"/>
</dbReference>
<evidence type="ECO:0000256" key="4">
    <source>
        <dbReference type="ARBA" id="ARBA00022475"/>
    </source>
</evidence>
<name>A0ABP7M9F3_9GAMM</name>
<evidence type="ECO:0000256" key="1">
    <source>
        <dbReference type="ARBA" id="ARBA00004651"/>
    </source>
</evidence>
<feature type="transmembrane region" description="Helical" evidence="10">
    <location>
        <begin position="410"/>
        <end position="431"/>
    </location>
</feature>
<feature type="transmembrane region" description="Helical" evidence="10">
    <location>
        <begin position="925"/>
        <end position="947"/>
    </location>
</feature>
<feature type="domain" description="Na+/H+ antiporter MnhB subunit-related protein" evidence="13">
    <location>
        <begin position="821"/>
        <end position="941"/>
    </location>
</feature>
<feature type="transmembrane region" description="Helical" evidence="10">
    <location>
        <begin position="759"/>
        <end position="777"/>
    </location>
</feature>
<keyword evidence="4" id="KW-1003">Cell membrane</keyword>
<dbReference type="InterPro" id="IPR001750">
    <property type="entry name" value="ND/Mrp_TM"/>
</dbReference>
<feature type="transmembrane region" description="Helical" evidence="10">
    <location>
        <begin position="609"/>
        <end position="627"/>
    </location>
</feature>
<dbReference type="InterPro" id="IPR025383">
    <property type="entry name" value="MrpA_C/MbhD"/>
</dbReference>
<feature type="transmembrane region" description="Helical" evidence="10">
    <location>
        <begin position="31"/>
        <end position="54"/>
    </location>
</feature>
<feature type="transmembrane region" description="Helical" evidence="10">
    <location>
        <begin position="368"/>
        <end position="389"/>
    </location>
</feature>
<comment type="subcellular location">
    <subcellularLocation>
        <location evidence="1">Cell membrane</location>
        <topology evidence="1">Multi-pass membrane protein</topology>
    </subcellularLocation>
    <subcellularLocation>
        <location evidence="9">Membrane</location>
        <topology evidence="9">Multi-pass membrane protein</topology>
    </subcellularLocation>
</comment>
<feature type="transmembrane region" description="Helical" evidence="10">
    <location>
        <begin position="703"/>
        <end position="721"/>
    </location>
</feature>
<feature type="transmembrane region" description="Helical" evidence="10">
    <location>
        <begin position="246"/>
        <end position="268"/>
    </location>
</feature>
<feature type="domain" description="MrpA C-terminal/MbhD" evidence="14">
    <location>
        <begin position="619"/>
        <end position="683"/>
    </location>
</feature>
<dbReference type="InterPro" id="IPR001516">
    <property type="entry name" value="Proton_antipo_N"/>
</dbReference>
<feature type="transmembrane region" description="Helical" evidence="10">
    <location>
        <begin position="274"/>
        <end position="295"/>
    </location>
</feature>
<dbReference type="NCBIfam" id="NF009288">
    <property type="entry name" value="PRK12648.1"/>
    <property type="match status" value="1"/>
</dbReference>
<dbReference type="InterPro" id="IPR046806">
    <property type="entry name" value="MrpA_C/MbhE"/>
</dbReference>
<evidence type="ECO:0000256" key="5">
    <source>
        <dbReference type="ARBA" id="ARBA00022692"/>
    </source>
</evidence>
<evidence type="ECO:0000256" key="3">
    <source>
        <dbReference type="ARBA" id="ARBA00022449"/>
    </source>
</evidence>
<reference evidence="17" key="1">
    <citation type="journal article" date="2019" name="Int. J. Syst. Evol. Microbiol.">
        <title>The Global Catalogue of Microorganisms (GCM) 10K type strain sequencing project: providing services to taxonomists for standard genome sequencing and annotation.</title>
        <authorList>
            <consortium name="The Broad Institute Genomics Platform"/>
            <consortium name="The Broad Institute Genome Sequencing Center for Infectious Disease"/>
            <person name="Wu L."/>
            <person name="Ma J."/>
        </authorList>
    </citation>
    <scope>NUCLEOTIDE SEQUENCE [LARGE SCALE GENOMIC DNA]</scope>
    <source>
        <strain evidence="17">JCM 16916</strain>
    </source>
</reference>
<feature type="transmembrane region" description="Helical" evidence="10">
    <location>
        <begin position="166"/>
        <end position="189"/>
    </location>
</feature>
<dbReference type="InterPro" id="IPR050616">
    <property type="entry name" value="CPA3_Na-H_Antiporter_A"/>
</dbReference>
<evidence type="ECO:0000259" key="13">
    <source>
        <dbReference type="Pfam" id="PF04039"/>
    </source>
</evidence>
<dbReference type="Pfam" id="PF13244">
    <property type="entry name" value="MbhD"/>
    <property type="match status" value="1"/>
</dbReference>
<organism evidence="16 17">
    <name type="scientific">Luteimonas lutimaris</name>
    <dbReference type="NCBI Taxonomy" id="698645"/>
    <lineage>
        <taxon>Bacteria</taxon>
        <taxon>Pseudomonadati</taxon>
        <taxon>Pseudomonadota</taxon>
        <taxon>Gammaproteobacteria</taxon>
        <taxon>Lysobacterales</taxon>
        <taxon>Lysobacteraceae</taxon>
        <taxon>Luteimonas</taxon>
    </lineage>
</organism>
<feature type="transmembrane region" description="Helical" evidence="10">
    <location>
        <begin position="74"/>
        <end position="98"/>
    </location>
</feature>
<feature type="transmembrane region" description="Helical" evidence="10">
    <location>
        <begin position="815"/>
        <end position="838"/>
    </location>
</feature>
<proteinExistence type="predicted"/>
<dbReference type="EMBL" id="BAAAZU010000003">
    <property type="protein sequence ID" value="GAA3915377.1"/>
    <property type="molecule type" value="Genomic_DNA"/>
</dbReference>
<comment type="caution">
    <text evidence="16">The sequence shown here is derived from an EMBL/GenBank/DDBJ whole genome shotgun (WGS) entry which is preliminary data.</text>
</comment>
<dbReference type="Pfam" id="PF00361">
    <property type="entry name" value="Proton_antipo_M"/>
    <property type="match status" value="1"/>
</dbReference>
<protein>
    <submittedName>
        <fullName evidence="16">Monovalent cation/H+ antiporter subunit A</fullName>
    </submittedName>
</protein>
<feature type="transmembrane region" description="Helical" evidence="10">
    <location>
        <begin position="456"/>
        <end position="474"/>
    </location>
</feature>
<dbReference type="PANTHER" id="PTHR43373">
    <property type="entry name" value="NA(+)/H(+) ANTIPORTER SUBUNIT"/>
    <property type="match status" value="1"/>
</dbReference>
<feature type="transmembrane region" description="Helical" evidence="10">
    <location>
        <begin position="844"/>
        <end position="865"/>
    </location>
</feature>
<evidence type="ECO:0000259" key="14">
    <source>
        <dbReference type="Pfam" id="PF13244"/>
    </source>
</evidence>
<dbReference type="Pfam" id="PF20501">
    <property type="entry name" value="MbhE"/>
    <property type="match status" value="1"/>
</dbReference>
<feature type="transmembrane region" description="Helical" evidence="10">
    <location>
        <begin position="6"/>
        <end position="24"/>
    </location>
</feature>
<evidence type="ECO:0000256" key="6">
    <source>
        <dbReference type="ARBA" id="ARBA00022989"/>
    </source>
</evidence>
<feature type="domain" description="NADH-Ubiquinone oxidoreductase (complex I) chain 5 N-terminal" evidence="12">
    <location>
        <begin position="69"/>
        <end position="114"/>
    </location>
</feature>
<dbReference type="Pfam" id="PF00662">
    <property type="entry name" value="Proton_antipo_N"/>
    <property type="match status" value="1"/>
</dbReference>
<feature type="transmembrane region" description="Helical" evidence="10">
    <location>
        <begin position="209"/>
        <end position="234"/>
    </location>
</feature>
<evidence type="ECO:0000256" key="7">
    <source>
        <dbReference type="ARBA" id="ARBA00023065"/>
    </source>
</evidence>
<keyword evidence="6 10" id="KW-1133">Transmembrane helix</keyword>
<evidence type="ECO:0000256" key="2">
    <source>
        <dbReference type="ARBA" id="ARBA00022448"/>
    </source>
</evidence>
<feature type="domain" description="MrpA C-terminal/MbhE" evidence="15">
    <location>
        <begin position="698"/>
        <end position="791"/>
    </location>
</feature>
<feature type="transmembrane region" description="Helical" evidence="10">
    <location>
        <begin position="512"/>
        <end position="531"/>
    </location>
</feature>
<evidence type="ECO:0000259" key="12">
    <source>
        <dbReference type="Pfam" id="PF00662"/>
    </source>
</evidence>
<evidence type="ECO:0000256" key="9">
    <source>
        <dbReference type="RuleBase" id="RU000320"/>
    </source>
</evidence>
<accession>A0ABP7M9F3</accession>
<feature type="transmembrane region" description="Helical" evidence="10">
    <location>
        <begin position="886"/>
        <end position="905"/>
    </location>
</feature>
<feature type="transmembrane region" description="Helical" evidence="10">
    <location>
        <begin position="577"/>
        <end position="597"/>
    </location>
</feature>
<sequence>MYGQVIPGAILWLPFAASFLVFALRGRGRNLAAWLMTCTALACLALTLSLFPAVADGGVLRHAFEWAPSLGLDFIVRVDGLAWLFMLLVSGIGMLVGVYARYYMSPDDPLSRFFTLLLAFMGAMLGIVMSGNVIQLVFFWELTSLFSFLLIGYWNNGASARDGARMALIVTSGGGLCLLAGALLLGHIVGSYDLDAILAAGDLVRGHALYTPALLLVLMGALTKSAQFPFHFWLPQAMSAPTPVSSYLHSATMVKAGVFLLVRLWPVFGGTDQWFWIVGGAGMVTLVLGAYAAMFQQDLKAVLAYSTISHLGLITMLVGMGSALGVVAAIFHIVNHATFKASLFMAAGAVDHEAGTRDLRELGGLRRFMPITAMLAVVSGAAMAGVPLLNGFLSKEMFFAETLAAQRGMLADVVPVLMAIAASAFGVTYSLRFVRGVFFGPVSTRLPRQPHEPPRWMRVPIGLLALACLLVGILPAQVIGPSLQAAARAVLGAQTPAYSLVIWHGWTAPLQMSIVAFISGCLLYVALLGYFRRCERTPLIGWISGKRLFERALAVFAADLPAWLARFFPHNRLQPQLLLIVLVALAAATLAATTAPFDTVPADWSGIDPAFALLWVLGAACAIGAATQAKFHRLAALILAGGAGLVSCVSFVWLSAPDLAATQLLVEVVTTILILLGLRWLPKRIQGMSPDAPLTRARRWRDLLVASAVGAGVASLAYAVMMHPVADSISHFFLERAYTEGGGRNVVNVILVDFRGFDTLGEITVLAIVALTVFVLLRRFRPAAESIDALRLQRRNSVHDPAGSDSLIDQSTADYLMIPGLIVQLMFPVILLFGMHLFLRGHDLPGGGFAAGITVSVALILLYMARGARWVETHLRVLPVRWIGTGLLLAAGTGLGSLLAGHPFLTSHFQYADLPLLGRIPLASAVLFDLGVFCLVVGATTLMLVALAHQSLRRPRGGTIVTAEGTIEPEGGN</sequence>
<feature type="domain" description="NADH:quinone oxidoreductase/Mrp antiporter transmembrane" evidence="11">
    <location>
        <begin position="130"/>
        <end position="411"/>
    </location>
</feature>
<keyword evidence="7" id="KW-0406">Ion transport</keyword>
<keyword evidence="5 9" id="KW-0812">Transmembrane</keyword>
<feature type="transmembrane region" description="Helical" evidence="10">
    <location>
        <begin position="110"/>
        <end position="128"/>
    </location>
</feature>
<keyword evidence="3" id="KW-0050">Antiport</keyword>
<gene>
    <name evidence="16" type="ORF">GCM10022229_05710</name>
</gene>
<evidence type="ECO:0000313" key="16">
    <source>
        <dbReference type="EMBL" id="GAA3915377.1"/>
    </source>
</evidence>
<evidence type="ECO:0000256" key="10">
    <source>
        <dbReference type="SAM" id="Phobius"/>
    </source>
</evidence>
<evidence type="ECO:0000256" key="8">
    <source>
        <dbReference type="ARBA" id="ARBA00023136"/>
    </source>
</evidence>
<feature type="transmembrane region" description="Helical" evidence="10">
    <location>
        <begin position="486"/>
        <end position="506"/>
    </location>
</feature>
<dbReference type="PANTHER" id="PTHR43373:SF1">
    <property type="entry name" value="NA(+)_H(+) ANTIPORTER SUBUNIT A"/>
    <property type="match status" value="1"/>
</dbReference>
<feature type="transmembrane region" description="Helical" evidence="10">
    <location>
        <begin position="307"/>
        <end position="334"/>
    </location>
</feature>
<feature type="transmembrane region" description="Helical" evidence="10">
    <location>
        <begin position="660"/>
        <end position="682"/>
    </location>
</feature>
<dbReference type="Proteomes" id="UP001501727">
    <property type="component" value="Unassembled WGS sequence"/>
</dbReference>
<dbReference type="InterPro" id="IPR007182">
    <property type="entry name" value="MnhB"/>
</dbReference>